<evidence type="ECO:0000256" key="1">
    <source>
        <dbReference type="SAM" id="MobiDB-lite"/>
    </source>
</evidence>
<dbReference type="Proteomes" id="UP000054988">
    <property type="component" value="Unassembled WGS sequence"/>
</dbReference>
<evidence type="ECO:0000313" key="3">
    <source>
        <dbReference type="Proteomes" id="UP000054988"/>
    </source>
</evidence>
<proteinExistence type="predicted"/>
<protein>
    <submittedName>
        <fullName evidence="2">Uncharacterized protein</fullName>
    </submittedName>
</protein>
<feature type="compositionally biased region" description="Basic and acidic residues" evidence="1">
    <location>
        <begin position="71"/>
        <end position="81"/>
    </location>
</feature>
<dbReference type="EMBL" id="LATX01000044">
    <property type="protein sequence ID" value="KTB47345.1"/>
    <property type="molecule type" value="Genomic_DNA"/>
</dbReference>
<evidence type="ECO:0000313" key="2">
    <source>
        <dbReference type="EMBL" id="KTB47345.1"/>
    </source>
</evidence>
<comment type="caution">
    <text evidence="2">The sequence shown here is derived from an EMBL/GenBank/DDBJ whole genome shotgun (WGS) entry which is preliminary data.</text>
</comment>
<dbReference type="AlphaFoldDB" id="A0A0W0GFN9"/>
<name>A0A0W0GFN9_MONRR</name>
<accession>A0A0W0GFN9</accession>
<reference evidence="2 3" key="1">
    <citation type="submission" date="2015-12" db="EMBL/GenBank/DDBJ databases">
        <title>Draft genome sequence of Moniliophthora roreri, the causal agent of frosty pod rot of cacao.</title>
        <authorList>
            <person name="Aime M.C."/>
            <person name="Diaz-Valderrama J.R."/>
            <person name="Kijpornyongpan T."/>
            <person name="Phillips-Mora W."/>
        </authorList>
    </citation>
    <scope>NUCLEOTIDE SEQUENCE [LARGE SCALE GENOMIC DNA]</scope>
    <source>
        <strain evidence="2 3">MCA 2952</strain>
    </source>
</reference>
<organism evidence="2 3">
    <name type="scientific">Moniliophthora roreri</name>
    <name type="common">Frosty pod rot fungus</name>
    <name type="synonym">Monilia roreri</name>
    <dbReference type="NCBI Taxonomy" id="221103"/>
    <lineage>
        <taxon>Eukaryota</taxon>
        <taxon>Fungi</taxon>
        <taxon>Dikarya</taxon>
        <taxon>Basidiomycota</taxon>
        <taxon>Agaricomycotina</taxon>
        <taxon>Agaricomycetes</taxon>
        <taxon>Agaricomycetidae</taxon>
        <taxon>Agaricales</taxon>
        <taxon>Marasmiineae</taxon>
        <taxon>Marasmiaceae</taxon>
        <taxon>Moniliophthora</taxon>
    </lineage>
</organism>
<feature type="region of interest" description="Disordered" evidence="1">
    <location>
        <begin position="71"/>
        <end position="109"/>
    </location>
</feature>
<feature type="compositionally biased region" description="Acidic residues" evidence="1">
    <location>
        <begin position="82"/>
        <end position="91"/>
    </location>
</feature>
<gene>
    <name evidence="2" type="ORF">WG66_77</name>
</gene>
<sequence length="109" mass="12711">MIMMMMDMTIITESNDQVFVIDTDTERREFLFMGVNLKKVRLADIKKGVEERMVEGWQPGSSQVEVTMGRELDQGLDKSQEEPYDEGESEWTSDKLQEYNSKLYGDRES</sequence>